<dbReference type="Proteomes" id="UP000321379">
    <property type="component" value="Unassembled WGS sequence"/>
</dbReference>
<evidence type="ECO:0000256" key="1">
    <source>
        <dbReference type="ARBA" id="ARBA00000085"/>
    </source>
</evidence>
<evidence type="ECO:0000256" key="5">
    <source>
        <dbReference type="ARBA" id="ARBA00022741"/>
    </source>
</evidence>
<keyword evidence="5" id="KW-0547">Nucleotide-binding</keyword>
<dbReference type="InterPro" id="IPR050482">
    <property type="entry name" value="Sensor_HK_TwoCompSys"/>
</dbReference>
<sequence>MIRTLRRYQLVTDISVAAAFFLVQVLFVLHIGEGWAGIVALLFFSSALGLRRLSPGLALGIAWPAAVVQMAAALDAPQFYDLAVLAVLFTTACYGGRVVRWLGLASAVLGSIVAAAYLVLRNGIAGSVAGAVSGSGANLFAEIPRLLASSLVFFFGCLAVLGLSWTLGLLARTMQRARASRAAQVTAEQDVVVEQERNRIARDMHDVVAHSLAVVIAQADGARYARETDPGVVDEALATISSTAREALGDVRILLSQMRHNQGDSPQPALADLDRLVEQMRSSGLIVSREATGRPLALATGQQLAVYRIVQEALTNALRHGDTSREVRLEFRWRPDALEVTVSSALPDDGLGAVNPTGHGIAGMRERAALFGGTFVAHAVDGRWLVSATLPVPPAGAAN</sequence>
<dbReference type="GO" id="GO:0016020">
    <property type="term" value="C:membrane"/>
    <property type="evidence" value="ECO:0007669"/>
    <property type="project" value="InterPro"/>
</dbReference>
<evidence type="ECO:0000256" key="6">
    <source>
        <dbReference type="ARBA" id="ARBA00022777"/>
    </source>
</evidence>
<name>A0A5C8UYM4_9MICO</name>
<dbReference type="EC" id="2.7.13.3" evidence="2"/>
<feature type="domain" description="DUF7134" evidence="11">
    <location>
        <begin position="3"/>
        <end position="116"/>
    </location>
</feature>
<proteinExistence type="predicted"/>
<keyword evidence="9" id="KW-0812">Transmembrane</keyword>
<dbReference type="InterPro" id="IPR011712">
    <property type="entry name" value="Sig_transdc_His_kin_sub3_dim/P"/>
</dbReference>
<dbReference type="RefSeq" id="WP_147781658.1">
    <property type="nucleotide sequence ID" value="NZ_VRMG01000001.1"/>
</dbReference>
<dbReference type="PANTHER" id="PTHR24421:SF10">
    <property type="entry name" value="NITRATE_NITRITE SENSOR PROTEIN NARQ"/>
    <property type="match status" value="1"/>
</dbReference>
<dbReference type="PANTHER" id="PTHR24421">
    <property type="entry name" value="NITRATE/NITRITE SENSOR PROTEIN NARX-RELATED"/>
    <property type="match status" value="1"/>
</dbReference>
<dbReference type="GO" id="GO:0046983">
    <property type="term" value="F:protein dimerization activity"/>
    <property type="evidence" value="ECO:0007669"/>
    <property type="project" value="InterPro"/>
</dbReference>
<dbReference type="Gene3D" id="3.30.565.10">
    <property type="entry name" value="Histidine kinase-like ATPase, C-terminal domain"/>
    <property type="match status" value="1"/>
</dbReference>
<evidence type="ECO:0000313" key="13">
    <source>
        <dbReference type="Proteomes" id="UP000321379"/>
    </source>
</evidence>
<dbReference type="GO" id="GO:0005524">
    <property type="term" value="F:ATP binding"/>
    <property type="evidence" value="ECO:0007669"/>
    <property type="project" value="UniProtKB-KW"/>
</dbReference>
<dbReference type="Pfam" id="PF07730">
    <property type="entry name" value="HisKA_3"/>
    <property type="match status" value="1"/>
</dbReference>
<keyword evidence="4" id="KW-0808">Transferase</keyword>
<keyword evidence="9" id="KW-0472">Membrane</keyword>
<keyword evidence="6 12" id="KW-0418">Kinase</keyword>
<evidence type="ECO:0000256" key="8">
    <source>
        <dbReference type="ARBA" id="ARBA00023012"/>
    </source>
</evidence>
<keyword evidence="3" id="KW-0597">Phosphoprotein</keyword>
<keyword evidence="8" id="KW-0902">Two-component regulatory system</keyword>
<evidence type="ECO:0000256" key="7">
    <source>
        <dbReference type="ARBA" id="ARBA00022840"/>
    </source>
</evidence>
<evidence type="ECO:0000256" key="4">
    <source>
        <dbReference type="ARBA" id="ARBA00022679"/>
    </source>
</evidence>
<reference evidence="12 13" key="1">
    <citation type="submission" date="2019-08" db="EMBL/GenBank/DDBJ databases">
        <title>Bacterial whole genome sequence for Glaciihabitans sp. CHu50b-6-2.</title>
        <authorList>
            <person name="Jin L."/>
        </authorList>
    </citation>
    <scope>NUCLEOTIDE SEQUENCE [LARGE SCALE GENOMIC DNA]</scope>
    <source>
        <strain evidence="12 13">CHu50b-6-2</strain>
    </source>
</reference>
<dbReference type="GO" id="GO:0000155">
    <property type="term" value="F:phosphorelay sensor kinase activity"/>
    <property type="evidence" value="ECO:0007669"/>
    <property type="project" value="InterPro"/>
</dbReference>
<evidence type="ECO:0000256" key="2">
    <source>
        <dbReference type="ARBA" id="ARBA00012438"/>
    </source>
</evidence>
<dbReference type="Gene3D" id="1.20.5.1930">
    <property type="match status" value="1"/>
</dbReference>
<dbReference type="EMBL" id="VRMG01000001">
    <property type="protein sequence ID" value="TXN32856.1"/>
    <property type="molecule type" value="Genomic_DNA"/>
</dbReference>
<evidence type="ECO:0000256" key="9">
    <source>
        <dbReference type="SAM" id="Phobius"/>
    </source>
</evidence>
<feature type="transmembrane region" description="Helical" evidence="9">
    <location>
        <begin position="79"/>
        <end position="96"/>
    </location>
</feature>
<dbReference type="InterPro" id="IPR055558">
    <property type="entry name" value="DUF7134"/>
</dbReference>
<organism evidence="12 13">
    <name type="scientific">Lacisediminihabitans profunda</name>
    <dbReference type="NCBI Taxonomy" id="2594790"/>
    <lineage>
        <taxon>Bacteria</taxon>
        <taxon>Bacillati</taxon>
        <taxon>Actinomycetota</taxon>
        <taxon>Actinomycetes</taxon>
        <taxon>Micrococcales</taxon>
        <taxon>Microbacteriaceae</taxon>
        <taxon>Lacisediminihabitans</taxon>
    </lineage>
</organism>
<evidence type="ECO:0000256" key="3">
    <source>
        <dbReference type="ARBA" id="ARBA00022553"/>
    </source>
</evidence>
<evidence type="ECO:0000259" key="10">
    <source>
        <dbReference type="Pfam" id="PF07730"/>
    </source>
</evidence>
<evidence type="ECO:0000259" key="11">
    <source>
        <dbReference type="Pfam" id="PF23539"/>
    </source>
</evidence>
<feature type="transmembrane region" description="Helical" evidence="9">
    <location>
        <begin position="146"/>
        <end position="171"/>
    </location>
</feature>
<keyword evidence="7" id="KW-0067">ATP-binding</keyword>
<gene>
    <name evidence="12" type="ORF">FVP33_00365</name>
</gene>
<dbReference type="AlphaFoldDB" id="A0A5C8UYM4"/>
<accession>A0A5C8UYM4</accession>
<comment type="catalytic activity">
    <reaction evidence="1">
        <text>ATP + protein L-histidine = ADP + protein N-phospho-L-histidine.</text>
        <dbReference type="EC" id="2.7.13.3"/>
    </reaction>
</comment>
<comment type="caution">
    <text evidence="12">The sequence shown here is derived from an EMBL/GenBank/DDBJ whole genome shotgun (WGS) entry which is preliminary data.</text>
</comment>
<dbReference type="Pfam" id="PF23539">
    <property type="entry name" value="DUF7134"/>
    <property type="match status" value="1"/>
</dbReference>
<feature type="domain" description="Signal transduction histidine kinase subgroup 3 dimerisation and phosphoacceptor" evidence="10">
    <location>
        <begin position="196"/>
        <end position="261"/>
    </location>
</feature>
<protein>
    <recommendedName>
        <fullName evidence="2">histidine kinase</fullName>
        <ecNumber evidence="2">2.7.13.3</ecNumber>
    </recommendedName>
</protein>
<feature type="transmembrane region" description="Helical" evidence="9">
    <location>
        <begin position="20"/>
        <end position="44"/>
    </location>
</feature>
<dbReference type="SUPFAM" id="SSF55874">
    <property type="entry name" value="ATPase domain of HSP90 chaperone/DNA topoisomerase II/histidine kinase"/>
    <property type="match status" value="1"/>
</dbReference>
<dbReference type="CDD" id="cd16917">
    <property type="entry name" value="HATPase_UhpB-NarQ-NarX-like"/>
    <property type="match status" value="1"/>
</dbReference>
<feature type="transmembrane region" description="Helical" evidence="9">
    <location>
        <begin position="101"/>
        <end position="120"/>
    </location>
</feature>
<keyword evidence="13" id="KW-1185">Reference proteome</keyword>
<dbReference type="InterPro" id="IPR036890">
    <property type="entry name" value="HATPase_C_sf"/>
</dbReference>
<keyword evidence="9" id="KW-1133">Transmembrane helix</keyword>
<evidence type="ECO:0000313" key="12">
    <source>
        <dbReference type="EMBL" id="TXN32856.1"/>
    </source>
</evidence>